<feature type="domain" description="EF-hand" evidence="5">
    <location>
        <begin position="93"/>
        <end position="128"/>
    </location>
</feature>
<accession>A0A6T8GK08</accession>
<proteinExistence type="predicted"/>
<dbReference type="InterPro" id="IPR039647">
    <property type="entry name" value="EF_hand_pair_protein_CML-like"/>
</dbReference>
<evidence type="ECO:0000256" key="4">
    <source>
        <dbReference type="SAM" id="Coils"/>
    </source>
</evidence>
<keyword evidence="3" id="KW-0106">Calcium</keyword>
<protein>
    <recommendedName>
        <fullName evidence="5">EF-hand domain-containing protein</fullName>
    </recommendedName>
</protein>
<dbReference type="InterPro" id="IPR002048">
    <property type="entry name" value="EF_hand_dom"/>
</dbReference>
<evidence type="ECO:0000259" key="5">
    <source>
        <dbReference type="PROSITE" id="PS50222"/>
    </source>
</evidence>
<dbReference type="SUPFAM" id="SSF47473">
    <property type="entry name" value="EF-hand"/>
    <property type="match status" value="1"/>
</dbReference>
<dbReference type="InterPro" id="IPR018247">
    <property type="entry name" value="EF_Hand_1_Ca_BS"/>
</dbReference>
<dbReference type="PANTHER" id="PTHR10891">
    <property type="entry name" value="EF-HAND CALCIUM-BINDING DOMAIN CONTAINING PROTEIN"/>
    <property type="match status" value="1"/>
</dbReference>
<keyword evidence="2" id="KW-0677">Repeat</keyword>
<name>A0A6T8GK08_HEMAN</name>
<keyword evidence="4" id="KW-0175">Coiled coil</keyword>
<evidence type="ECO:0000256" key="2">
    <source>
        <dbReference type="ARBA" id="ARBA00022737"/>
    </source>
</evidence>
<feature type="domain" description="EF-hand" evidence="5">
    <location>
        <begin position="132"/>
        <end position="167"/>
    </location>
</feature>
<evidence type="ECO:0000256" key="3">
    <source>
        <dbReference type="ARBA" id="ARBA00022837"/>
    </source>
</evidence>
<evidence type="ECO:0000256" key="1">
    <source>
        <dbReference type="ARBA" id="ARBA00022723"/>
    </source>
</evidence>
<dbReference type="Gene3D" id="1.10.238.10">
    <property type="entry name" value="EF-hand"/>
    <property type="match status" value="1"/>
</dbReference>
<feature type="coiled-coil region" evidence="4">
    <location>
        <begin position="49"/>
        <end position="83"/>
    </location>
</feature>
<gene>
    <name evidence="6" type="ORF">HAND1043_LOCUS594</name>
</gene>
<reference evidence="6" key="1">
    <citation type="submission" date="2021-01" db="EMBL/GenBank/DDBJ databases">
        <authorList>
            <person name="Corre E."/>
            <person name="Pelletier E."/>
            <person name="Niang G."/>
            <person name="Scheremetjew M."/>
            <person name="Finn R."/>
            <person name="Kale V."/>
            <person name="Holt S."/>
            <person name="Cochrane G."/>
            <person name="Meng A."/>
            <person name="Brown T."/>
            <person name="Cohen L."/>
        </authorList>
    </citation>
    <scope>NUCLEOTIDE SEQUENCE</scope>
    <source>
        <strain evidence="6">CCMP441</strain>
    </source>
</reference>
<dbReference type="PROSITE" id="PS50222">
    <property type="entry name" value="EF_HAND_2"/>
    <property type="match status" value="2"/>
</dbReference>
<dbReference type="PROSITE" id="PS00018">
    <property type="entry name" value="EF_HAND_1"/>
    <property type="match status" value="2"/>
</dbReference>
<evidence type="ECO:0000313" key="6">
    <source>
        <dbReference type="EMBL" id="CAD8734103.1"/>
    </source>
</evidence>
<dbReference type="CDD" id="cd00051">
    <property type="entry name" value="EFh"/>
    <property type="match status" value="1"/>
</dbReference>
<sequence>MERDALRKHLVAQHKAKKKERELQARIEAGLCRVDGSPLVDEEAVQRAAAQAREEEAAFQQKYQEEQRQRKEKTALVKKLRKSMQLHFHNTKTLPIDLWRAFKKFDVDDSGFIDFKEFQRVLSEVGLGNNVLTPAETLVMFQQCDDNSSGRVDFAEFLKTVVGNLTGL</sequence>
<dbReference type="Pfam" id="PF13499">
    <property type="entry name" value="EF-hand_7"/>
    <property type="match status" value="1"/>
</dbReference>
<keyword evidence="1" id="KW-0479">Metal-binding</keyword>
<dbReference type="InterPro" id="IPR011992">
    <property type="entry name" value="EF-hand-dom_pair"/>
</dbReference>
<dbReference type="SMART" id="SM00054">
    <property type="entry name" value="EFh"/>
    <property type="match status" value="2"/>
</dbReference>
<dbReference type="EMBL" id="HBFK01001011">
    <property type="protein sequence ID" value="CAD8734103.1"/>
    <property type="molecule type" value="Transcribed_RNA"/>
</dbReference>
<organism evidence="6">
    <name type="scientific">Hemiselmis andersenii</name>
    <name type="common">Cryptophyte alga</name>
    <dbReference type="NCBI Taxonomy" id="464988"/>
    <lineage>
        <taxon>Eukaryota</taxon>
        <taxon>Cryptophyceae</taxon>
        <taxon>Cryptomonadales</taxon>
        <taxon>Hemiselmidaceae</taxon>
        <taxon>Hemiselmis</taxon>
    </lineage>
</organism>
<dbReference type="GO" id="GO:0005509">
    <property type="term" value="F:calcium ion binding"/>
    <property type="evidence" value="ECO:0007669"/>
    <property type="project" value="InterPro"/>
</dbReference>
<dbReference type="AlphaFoldDB" id="A0A6T8GK08"/>